<dbReference type="OrthoDB" id="9762795at2"/>
<keyword evidence="1 6" id="KW-0645">Protease</keyword>
<evidence type="ECO:0000313" key="9">
    <source>
        <dbReference type="Proteomes" id="UP000190080"/>
    </source>
</evidence>
<dbReference type="EMBL" id="MZGV01000016">
    <property type="protein sequence ID" value="OPJ62303.1"/>
    <property type="molecule type" value="Genomic_DNA"/>
</dbReference>
<evidence type="ECO:0000259" key="7">
    <source>
        <dbReference type="Pfam" id="PF01432"/>
    </source>
</evidence>
<dbReference type="RefSeq" id="WP_079423668.1">
    <property type="nucleotide sequence ID" value="NZ_MZGV01000016.1"/>
</dbReference>
<keyword evidence="5 6" id="KW-0482">Metalloprotease</keyword>
<comment type="similarity">
    <text evidence="6">Belongs to the peptidase M3 family.</text>
</comment>
<dbReference type="GO" id="GO:0004222">
    <property type="term" value="F:metalloendopeptidase activity"/>
    <property type="evidence" value="ECO:0007669"/>
    <property type="project" value="InterPro"/>
</dbReference>
<keyword evidence="2 6" id="KW-0479">Metal-binding</keyword>
<organism evidence="8 9">
    <name type="scientific">Clostridium oryzae</name>
    <dbReference type="NCBI Taxonomy" id="1450648"/>
    <lineage>
        <taxon>Bacteria</taxon>
        <taxon>Bacillati</taxon>
        <taxon>Bacillota</taxon>
        <taxon>Clostridia</taxon>
        <taxon>Eubacteriales</taxon>
        <taxon>Clostridiaceae</taxon>
        <taxon>Clostridium</taxon>
    </lineage>
</organism>
<evidence type="ECO:0000256" key="1">
    <source>
        <dbReference type="ARBA" id="ARBA00022670"/>
    </source>
</evidence>
<evidence type="ECO:0000256" key="3">
    <source>
        <dbReference type="ARBA" id="ARBA00022801"/>
    </source>
</evidence>
<reference evidence="8 9" key="1">
    <citation type="submission" date="2017-03" db="EMBL/GenBank/DDBJ databases">
        <title>Genome sequence of Clostridium oryzae DSM 28571.</title>
        <authorList>
            <person name="Poehlein A."/>
            <person name="Daniel R."/>
        </authorList>
    </citation>
    <scope>NUCLEOTIDE SEQUENCE [LARGE SCALE GENOMIC DNA]</scope>
    <source>
        <strain evidence="8 9">DSM 28571</strain>
    </source>
</reference>
<evidence type="ECO:0000256" key="6">
    <source>
        <dbReference type="RuleBase" id="RU003435"/>
    </source>
</evidence>
<protein>
    <submittedName>
        <fullName evidence="8">Peptidase family M3</fullName>
    </submittedName>
</protein>
<dbReference type="Pfam" id="PF01432">
    <property type="entry name" value="Peptidase_M3"/>
    <property type="match status" value="1"/>
</dbReference>
<feature type="domain" description="Peptidase M3A/M3B catalytic" evidence="7">
    <location>
        <begin position="258"/>
        <end position="491"/>
    </location>
</feature>
<evidence type="ECO:0000313" key="8">
    <source>
        <dbReference type="EMBL" id="OPJ62303.1"/>
    </source>
</evidence>
<gene>
    <name evidence="8" type="ORF">CLORY_19180</name>
</gene>
<dbReference type="GO" id="GO:0006508">
    <property type="term" value="P:proteolysis"/>
    <property type="evidence" value="ECO:0007669"/>
    <property type="project" value="UniProtKB-KW"/>
</dbReference>
<name>A0A1V4IQW7_9CLOT</name>
<proteinExistence type="inferred from homology"/>
<keyword evidence="4 6" id="KW-0862">Zinc</keyword>
<dbReference type="Gene3D" id="1.10.1370.30">
    <property type="match status" value="1"/>
</dbReference>
<keyword evidence="9" id="KW-1185">Reference proteome</keyword>
<keyword evidence="3 6" id="KW-0378">Hydrolase</keyword>
<dbReference type="AlphaFoldDB" id="A0A1V4IQW7"/>
<dbReference type="SUPFAM" id="SSF55486">
    <property type="entry name" value="Metalloproteases ('zincins'), catalytic domain"/>
    <property type="match status" value="1"/>
</dbReference>
<dbReference type="InterPro" id="IPR001567">
    <property type="entry name" value="Pept_M3A_M3B_dom"/>
</dbReference>
<comment type="cofactor">
    <cofactor evidence="6">
        <name>Zn(2+)</name>
        <dbReference type="ChEBI" id="CHEBI:29105"/>
    </cofactor>
    <text evidence="6">Binds 1 zinc ion.</text>
</comment>
<evidence type="ECO:0000256" key="5">
    <source>
        <dbReference type="ARBA" id="ARBA00023049"/>
    </source>
</evidence>
<dbReference type="GO" id="GO:0046872">
    <property type="term" value="F:metal ion binding"/>
    <property type="evidence" value="ECO:0007669"/>
    <property type="project" value="UniProtKB-UniRule"/>
</dbReference>
<dbReference type="STRING" id="1450648.CLORY_19180"/>
<sequence length="510" mass="60697">MEKFSDLKYKRPNYQSQNEKLLQLQKIMLQSRSYEELRNAWIEMKDSMYRFDFNKVFAYVKYLCGIDMEIYSSEVEILNIEIPKLEALQNECNQILLDSSFLSDFEKEFGTQIVKVMRSQQILSKGEAKELQAGENQLYNKYIHLLALHGRIPEMNDQYYGILDRLIKVRTEIASRLGYSSYIDMAYRKNLRFDYGENDISVFRKQINKLFTPVCNEINRSNAIQDVNTLFESETELMHAIQEMFSDISTESGNYINDIIEGGYYDLAHRPDKCSDYFGCSMLAHIKMPFMMGNYSNRSYDAIMFIHELGHGYAFYTAAREQKLYDYHRSTSSINEIHSKTMEHFAYPYLKRFVGNHKNHSIRYHLYRTMDNLPYRCAIDEFEHAIYKDIDISRKKRCELWADIVRRYMPWVVINPDDIKDGTYWPNQSHLFTHPFYYIEYDVAQMSVFEFYAHSKHNYQKSWNDYNRLCQNGGSKGYRELLMESNLANPFLEDNVTKICKPVLEEFYSL</sequence>
<evidence type="ECO:0000256" key="2">
    <source>
        <dbReference type="ARBA" id="ARBA00022723"/>
    </source>
</evidence>
<comment type="caution">
    <text evidence="8">The sequence shown here is derived from an EMBL/GenBank/DDBJ whole genome shotgun (WGS) entry which is preliminary data.</text>
</comment>
<evidence type="ECO:0000256" key="4">
    <source>
        <dbReference type="ARBA" id="ARBA00022833"/>
    </source>
</evidence>
<accession>A0A1V4IQW7</accession>
<dbReference type="Proteomes" id="UP000190080">
    <property type="component" value="Unassembled WGS sequence"/>
</dbReference>